<dbReference type="PANTHER" id="PTHR45647">
    <property type="entry name" value="OS02G0152300 PROTEIN"/>
    <property type="match status" value="1"/>
</dbReference>
<protein>
    <recommendedName>
        <fullName evidence="2">RING-type E3 ubiquitin transferase</fullName>
        <ecNumber evidence="2">2.3.2.27</ecNumber>
    </recommendedName>
</protein>
<evidence type="ECO:0000256" key="1">
    <source>
        <dbReference type="ARBA" id="ARBA00000900"/>
    </source>
</evidence>
<evidence type="ECO:0000313" key="9">
    <source>
        <dbReference type="Proteomes" id="UP000813462"/>
    </source>
</evidence>
<evidence type="ECO:0000256" key="6">
    <source>
        <dbReference type="SAM" id="Phobius"/>
    </source>
</evidence>
<feature type="coiled-coil region" evidence="4">
    <location>
        <begin position="310"/>
        <end position="337"/>
    </location>
</feature>
<dbReference type="AlphaFoldDB" id="A0A978VBS7"/>
<evidence type="ECO:0000256" key="3">
    <source>
        <dbReference type="ARBA" id="ARBA00022786"/>
    </source>
</evidence>
<reference evidence="8" key="1">
    <citation type="journal article" date="2021" name="Front. Plant Sci.">
        <title>Chromosome-Scale Genome Assembly for Chinese Sour Jujube and Insights Into Its Genome Evolution and Domestication Signature.</title>
        <authorList>
            <person name="Shen L.-Y."/>
            <person name="Luo H."/>
            <person name="Wang X.-L."/>
            <person name="Wang X.-M."/>
            <person name="Qiu X.-J."/>
            <person name="Liu H."/>
            <person name="Zhou S.-S."/>
            <person name="Jia K.-H."/>
            <person name="Nie S."/>
            <person name="Bao Y.-T."/>
            <person name="Zhang R.-G."/>
            <person name="Yun Q.-Z."/>
            <person name="Chai Y.-H."/>
            <person name="Lu J.-Y."/>
            <person name="Li Y."/>
            <person name="Zhao S.-W."/>
            <person name="Mao J.-F."/>
            <person name="Jia S.-G."/>
            <person name="Mao Y.-M."/>
        </authorList>
    </citation>
    <scope>NUCLEOTIDE SEQUENCE</scope>
    <source>
        <strain evidence="8">AT0</strain>
        <tissue evidence="8">Leaf</tissue>
    </source>
</reference>
<keyword evidence="4" id="KW-0175">Coiled coil</keyword>
<dbReference type="InterPro" id="IPR051348">
    <property type="entry name" value="U-box_ubiquitin_ligases"/>
</dbReference>
<dbReference type="Gene3D" id="3.40.50.620">
    <property type="entry name" value="HUPs"/>
    <property type="match status" value="1"/>
</dbReference>
<sequence length="458" mass="51430">MWNANESQRQTGGDATGIIAVAVNKDKGSQHALKWAVDNLAAVSNSRSNNSILKLVHVHQRSPSSDSAVRRNHNSRLNQREPDTNIMEILLPFRCFCTRRQVSVQFEIDILEDHDVAHALIEYVSYYGVETLLLGASSKTGLSRLFKTSEVASSVLKHTPDYCNVYVISKGKVNTQRNASRPIPPHHLAHQPETTDMASSTGVGLESNNYDEMSVPEILDMPLESSARPSTDSTCLSFYHSFESSSSATTAIPTFPSPPSNLLDINDTYSSSSNLELPSHHPNSESLPDFDSLRELTSLSSISLDQEGTSLVLSQKIDETEHKMKRLKMEVKQTMEMYHAACKEALQAKQKVMELQQWKMKEEKRLQEAQLAEETAMAVMEKEKAKCKAANEAAEAAQRVAEREIQRRVEAESKALREAEEKCEVLDALSHSHMVLKYQSLYHILAVLFLFYFYFSIF</sequence>
<feature type="coiled-coil region" evidence="4">
    <location>
        <begin position="377"/>
        <end position="429"/>
    </location>
</feature>
<name>A0A978VBS7_ZIZJJ</name>
<evidence type="ECO:0000256" key="2">
    <source>
        <dbReference type="ARBA" id="ARBA00012483"/>
    </source>
</evidence>
<evidence type="ECO:0000256" key="4">
    <source>
        <dbReference type="SAM" id="Coils"/>
    </source>
</evidence>
<dbReference type="InterPro" id="IPR006016">
    <property type="entry name" value="UspA"/>
</dbReference>
<keyword evidence="6" id="KW-1133">Transmembrane helix</keyword>
<accession>A0A978VBS7</accession>
<feature type="region of interest" description="Disordered" evidence="5">
    <location>
        <begin position="176"/>
        <end position="201"/>
    </location>
</feature>
<keyword evidence="3" id="KW-0833">Ubl conjugation pathway</keyword>
<dbReference type="Pfam" id="PF00582">
    <property type="entry name" value="Usp"/>
    <property type="match status" value="1"/>
</dbReference>
<evidence type="ECO:0000313" key="8">
    <source>
        <dbReference type="EMBL" id="KAH7527816.1"/>
    </source>
</evidence>
<dbReference type="PANTHER" id="PTHR45647:SF25">
    <property type="entry name" value="ADENINE NUCLEOTIDE ALPHA HYDROLASES-LIKE SUPERFAMILY PROTEIN"/>
    <property type="match status" value="1"/>
</dbReference>
<dbReference type="Proteomes" id="UP000813462">
    <property type="component" value="Unassembled WGS sequence"/>
</dbReference>
<comment type="catalytic activity">
    <reaction evidence="1">
        <text>S-ubiquitinyl-[E2 ubiquitin-conjugating enzyme]-L-cysteine + [acceptor protein]-L-lysine = [E2 ubiquitin-conjugating enzyme]-L-cysteine + N(6)-ubiquitinyl-[acceptor protein]-L-lysine.</text>
        <dbReference type="EC" id="2.3.2.27"/>
    </reaction>
</comment>
<keyword evidence="6" id="KW-0812">Transmembrane</keyword>
<dbReference type="CDD" id="cd01989">
    <property type="entry name" value="USP_STK_Ubox_N"/>
    <property type="match status" value="1"/>
</dbReference>
<proteinExistence type="predicted"/>
<feature type="domain" description="UspA" evidence="7">
    <location>
        <begin position="19"/>
        <end position="160"/>
    </location>
</feature>
<comment type="caution">
    <text evidence="8">The sequence shown here is derived from an EMBL/GenBank/DDBJ whole genome shotgun (WGS) entry which is preliminary data.</text>
</comment>
<dbReference type="InterPro" id="IPR014729">
    <property type="entry name" value="Rossmann-like_a/b/a_fold"/>
</dbReference>
<keyword evidence="6" id="KW-0472">Membrane</keyword>
<evidence type="ECO:0000259" key="7">
    <source>
        <dbReference type="Pfam" id="PF00582"/>
    </source>
</evidence>
<gene>
    <name evidence="8" type="ORF">FEM48_Zijuj05G0006600</name>
</gene>
<evidence type="ECO:0000256" key="5">
    <source>
        <dbReference type="SAM" id="MobiDB-lite"/>
    </source>
</evidence>
<dbReference type="SUPFAM" id="SSF52402">
    <property type="entry name" value="Adenine nucleotide alpha hydrolases-like"/>
    <property type="match status" value="1"/>
</dbReference>
<dbReference type="EMBL" id="JAEACU010000005">
    <property type="protein sequence ID" value="KAH7527816.1"/>
    <property type="molecule type" value="Genomic_DNA"/>
</dbReference>
<feature type="transmembrane region" description="Helical" evidence="6">
    <location>
        <begin position="440"/>
        <end position="457"/>
    </location>
</feature>
<dbReference type="GO" id="GO:0061630">
    <property type="term" value="F:ubiquitin protein ligase activity"/>
    <property type="evidence" value="ECO:0007669"/>
    <property type="project" value="UniProtKB-EC"/>
</dbReference>
<organism evidence="8 9">
    <name type="scientific">Ziziphus jujuba var. spinosa</name>
    <dbReference type="NCBI Taxonomy" id="714518"/>
    <lineage>
        <taxon>Eukaryota</taxon>
        <taxon>Viridiplantae</taxon>
        <taxon>Streptophyta</taxon>
        <taxon>Embryophyta</taxon>
        <taxon>Tracheophyta</taxon>
        <taxon>Spermatophyta</taxon>
        <taxon>Magnoliopsida</taxon>
        <taxon>eudicotyledons</taxon>
        <taxon>Gunneridae</taxon>
        <taxon>Pentapetalae</taxon>
        <taxon>rosids</taxon>
        <taxon>fabids</taxon>
        <taxon>Rosales</taxon>
        <taxon>Rhamnaceae</taxon>
        <taxon>Paliureae</taxon>
        <taxon>Ziziphus</taxon>
    </lineage>
</organism>
<dbReference type="EC" id="2.3.2.27" evidence="2"/>
<feature type="compositionally biased region" description="Polar residues" evidence="5">
    <location>
        <begin position="192"/>
        <end position="201"/>
    </location>
</feature>